<dbReference type="PROSITE" id="PS51726">
    <property type="entry name" value="MYST_HAT"/>
    <property type="match status" value="1"/>
</dbReference>
<evidence type="ECO:0000313" key="3">
    <source>
        <dbReference type="EMBL" id="VDN31575.1"/>
    </source>
</evidence>
<name>A0A3P7MPI1_CYLGO</name>
<evidence type="ECO:0000313" key="4">
    <source>
        <dbReference type="Proteomes" id="UP000271889"/>
    </source>
</evidence>
<gene>
    <name evidence="3" type="ORF">CGOC_LOCUS11861</name>
</gene>
<dbReference type="GO" id="GO:0004402">
    <property type="term" value="F:histone acetyltransferase activity"/>
    <property type="evidence" value="ECO:0007669"/>
    <property type="project" value="InterPro"/>
</dbReference>
<sequence length="132" mass="15726">MKPISEEHSFFVHQDHCPRITPPGREIYRDDSASLSLFEVDGAEERTFCRNLCLFAMQFLSWKTRYNEIATFLFYVLTRNDEDGCRIVGYFSKHSKVFMTGEESKQKLQLILLTHNAQRAEEWLWTIAYRYE</sequence>
<dbReference type="GO" id="GO:0006355">
    <property type="term" value="P:regulation of DNA-templated transcription"/>
    <property type="evidence" value="ECO:0007669"/>
    <property type="project" value="InterPro"/>
</dbReference>
<proteinExistence type="predicted"/>
<dbReference type="EMBL" id="UYRV01119178">
    <property type="protein sequence ID" value="VDN31575.1"/>
    <property type="molecule type" value="Genomic_DNA"/>
</dbReference>
<keyword evidence="4" id="KW-1185">Reference proteome</keyword>
<dbReference type="AlphaFoldDB" id="A0A3P7MPI1"/>
<dbReference type="Gene3D" id="3.40.630.30">
    <property type="match status" value="1"/>
</dbReference>
<evidence type="ECO:0000259" key="2">
    <source>
        <dbReference type="PROSITE" id="PS51726"/>
    </source>
</evidence>
<dbReference type="InterPro" id="IPR016181">
    <property type="entry name" value="Acyl_CoA_acyltransferase"/>
</dbReference>
<dbReference type="PANTHER" id="PTHR10615">
    <property type="entry name" value="HISTONE ACETYLTRANSFERASE"/>
    <property type="match status" value="1"/>
</dbReference>
<protein>
    <recommendedName>
        <fullName evidence="2">MYST-type HAT domain-containing protein</fullName>
    </recommendedName>
</protein>
<organism evidence="3 4">
    <name type="scientific">Cylicostephanus goldi</name>
    <name type="common">Nematode worm</name>
    <dbReference type="NCBI Taxonomy" id="71465"/>
    <lineage>
        <taxon>Eukaryota</taxon>
        <taxon>Metazoa</taxon>
        <taxon>Ecdysozoa</taxon>
        <taxon>Nematoda</taxon>
        <taxon>Chromadorea</taxon>
        <taxon>Rhabditida</taxon>
        <taxon>Rhabditina</taxon>
        <taxon>Rhabditomorpha</taxon>
        <taxon>Strongyloidea</taxon>
        <taxon>Strongylidae</taxon>
        <taxon>Cylicostephanus</taxon>
    </lineage>
</organism>
<dbReference type="InterPro" id="IPR050603">
    <property type="entry name" value="MYST_HAT"/>
</dbReference>
<dbReference type="Pfam" id="PF01853">
    <property type="entry name" value="MOZ_SAS"/>
    <property type="match status" value="1"/>
</dbReference>
<dbReference type="OrthoDB" id="787137at2759"/>
<dbReference type="Proteomes" id="UP000271889">
    <property type="component" value="Unassembled WGS sequence"/>
</dbReference>
<reference evidence="3 4" key="1">
    <citation type="submission" date="2018-11" db="EMBL/GenBank/DDBJ databases">
        <authorList>
            <consortium name="Pathogen Informatics"/>
        </authorList>
    </citation>
    <scope>NUCLEOTIDE SEQUENCE [LARGE SCALE GENOMIC DNA]</scope>
</reference>
<feature type="domain" description="MYST-type HAT" evidence="2">
    <location>
        <begin position="1"/>
        <end position="132"/>
    </location>
</feature>
<dbReference type="InterPro" id="IPR002717">
    <property type="entry name" value="HAT_MYST-type"/>
</dbReference>
<keyword evidence="1" id="KW-0808">Transferase</keyword>
<evidence type="ECO:0000256" key="1">
    <source>
        <dbReference type="ARBA" id="ARBA00022679"/>
    </source>
</evidence>
<accession>A0A3P7MPI1</accession>
<dbReference type="SUPFAM" id="SSF55729">
    <property type="entry name" value="Acyl-CoA N-acyltransferases (Nat)"/>
    <property type="match status" value="1"/>
</dbReference>